<comment type="function">
    <text evidence="4 5">Required for flagellar hook formation. May act as a scaffolding protein.</text>
</comment>
<feature type="domain" description="FlgD Tudor-like" evidence="8">
    <location>
        <begin position="91"/>
        <end position="227"/>
    </location>
</feature>
<evidence type="ECO:0000256" key="6">
    <source>
        <dbReference type="SAM" id="MobiDB-lite"/>
    </source>
</evidence>
<organism evidence="9 10">
    <name type="scientific">Gallaecimonas pentaromativorans</name>
    <dbReference type="NCBI Taxonomy" id="584787"/>
    <lineage>
        <taxon>Bacteria</taxon>
        <taxon>Pseudomonadati</taxon>
        <taxon>Pseudomonadota</taxon>
        <taxon>Gammaproteobacteria</taxon>
        <taxon>Enterobacterales</taxon>
        <taxon>Gallaecimonadaceae</taxon>
        <taxon>Gallaecimonas</taxon>
    </lineage>
</organism>
<dbReference type="AlphaFoldDB" id="A0A3N1P3G5"/>
<feature type="compositionally biased region" description="Polar residues" evidence="6">
    <location>
        <begin position="1"/>
        <end position="10"/>
    </location>
</feature>
<dbReference type="InterPro" id="IPR025965">
    <property type="entry name" value="FlgD/Vpr_Ig-like"/>
</dbReference>
<name>A0A3N1P3G5_9GAMM</name>
<evidence type="ECO:0000259" key="8">
    <source>
        <dbReference type="Pfam" id="PF13861"/>
    </source>
</evidence>
<evidence type="ECO:0000259" key="7">
    <source>
        <dbReference type="Pfam" id="PF13860"/>
    </source>
</evidence>
<keyword evidence="3 5" id="KW-1005">Bacterial flagellum biogenesis</keyword>
<dbReference type="EMBL" id="RJUL01000009">
    <property type="protein sequence ID" value="ROQ22619.1"/>
    <property type="molecule type" value="Genomic_DNA"/>
</dbReference>
<dbReference type="InterPro" id="IPR025963">
    <property type="entry name" value="FLgD_Tudor"/>
</dbReference>
<evidence type="ECO:0000313" key="10">
    <source>
        <dbReference type="Proteomes" id="UP000268033"/>
    </source>
</evidence>
<comment type="caution">
    <text evidence="9">The sequence shown here is derived from an EMBL/GenBank/DDBJ whole genome shotgun (WGS) entry which is preliminary data.</text>
</comment>
<feature type="compositionally biased region" description="Low complexity" evidence="6">
    <location>
        <begin position="21"/>
        <end position="35"/>
    </location>
</feature>
<evidence type="ECO:0000256" key="5">
    <source>
        <dbReference type="RuleBase" id="RU362076"/>
    </source>
</evidence>
<keyword evidence="10" id="KW-1185">Reference proteome</keyword>
<dbReference type="Proteomes" id="UP000268033">
    <property type="component" value="Unassembled WGS sequence"/>
</dbReference>
<dbReference type="Pfam" id="PF13860">
    <property type="entry name" value="FlgD_ig"/>
    <property type="match status" value="1"/>
</dbReference>
<feature type="region of interest" description="Disordered" evidence="6">
    <location>
        <begin position="1"/>
        <end position="35"/>
    </location>
</feature>
<protein>
    <recommendedName>
        <fullName evidence="2 5">Basal-body rod modification protein FlgD</fullName>
    </recommendedName>
</protein>
<evidence type="ECO:0000256" key="2">
    <source>
        <dbReference type="ARBA" id="ARBA00016013"/>
    </source>
</evidence>
<reference evidence="9 10" key="1">
    <citation type="submission" date="2018-11" db="EMBL/GenBank/DDBJ databases">
        <title>Genomic Encyclopedia of Type Strains, Phase IV (KMG-IV): sequencing the most valuable type-strain genomes for metagenomic binning, comparative biology and taxonomic classification.</title>
        <authorList>
            <person name="Goeker M."/>
        </authorList>
    </citation>
    <scope>NUCLEOTIDE SEQUENCE [LARGE SCALE GENOMIC DNA]</scope>
    <source>
        <strain evidence="9 10">DSM 21945</strain>
    </source>
</reference>
<keyword evidence="9" id="KW-0966">Cell projection</keyword>
<dbReference type="OrthoDB" id="9785233at2"/>
<gene>
    <name evidence="9" type="ORF">EDC28_109105</name>
</gene>
<feature type="domain" description="FlgD/Vpr Ig-like" evidence="7">
    <location>
        <begin position="117"/>
        <end position="182"/>
    </location>
</feature>
<dbReference type="GO" id="GO:0044781">
    <property type="term" value="P:bacterial-type flagellum organization"/>
    <property type="evidence" value="ECO:0007669"/>
    <property type="project" value="UniProtKB-UniRule"/>
</dbReference>
<sequence>MSNVINNNNVDPLANSRWNTDDTASSTTNNNGSLNQTDFLSLLTKQLAYQDPFKPVDNDQMISQMASFATVNGINSMSDQVGSLNEVMTSSQALQASTLVGQKVLVPTDTGYLPSGGTMSGMLTSSDPMQDVVVRVEDENGQLIKTINMGDLPAGNSRIEWDGTNNAGTPAAAGNYTLKAQALVGNTRTDLSVAAYANVESVTLGSASSGGVVLNLKGLGGIKLSDVLEVAKT</sequence>
<evidence type="ECO:0000256" key="4">
    <source>
        <dbReference type="ARBA" id="ARBA00024746"/>
    </source>
</evidence>
<dbReference type="Pfam" id="PF13861">
    <property type="entry name" value="FLgD_tudor"/>
    <property type="match status" value="1"/>
</dbReference>
<dbReference type="InterPro" id="IPR005648">
    <property type="entry name" value="FlgD"/>
</dbReference>
<dbReference type="Gene3D" id="2.60.40.4070">
    <property type="match status" value="1"/>
</dbReference>
<dbReference type="Gene3D" id="2.30.30.910">
    <property type="match status" value="1"/>
</dbReference>
<keyword evidence="9" id="KW-0282">Flagellum</keyword>
<evidence type="ECO:0000256" key="1">
    <source>
        <dbReference type="ARBA" id="ARBA00010577"/>
    </source>
</evidence>
<dbReference type="STRING" id="584787.GCA_001247655_02034"/>
<evidence type="ECO:0000313" key="9">
    <source>
        <dbReference type="EMBL" id="ROQ22619.1"/>
    </source>
</evidence>
<keyword evidence="9" id="KW-0969">Cilium</keyword>
<accession>A0A3N1P3G5</accession>
<evidence type="ECO:0000256" key="3">
    <source>
        <dbReference type="ARBA" id="ARBA00022795"/>
    </source>
</evidence>
<dbReference type="RefSeq" id="WP_050660573.1">
    <property type="nucleotide sequence ID" value="NZ_JBLXEP010000011.1"/>
</dbReference>
<comment type="similarity">
    <text evidence="1 5">Belongs to the FlgD family.</text>
</comment>
<proteinExistence type="inferred from homology"/>
<dbReference type="Pfam" id="PF03963">
    <property type="entry name" value="FlgD"/>
    <property type="match status" value="1"/>
</dbReference>